<dbReference type="Proteomes" id="UP000287830">
    <property type="component" value="Unassembled WGS sequence"/>
</dbReference>
<reference evidence="1 2" key="1">
    <citation type="submission" date="2018-11" db="EMBL/GenBank/DDBJ databases">
        <title>Whole genome sequence of Streptomyces chrestomyceticus NBRC 13444(T).</title>
        <authorList>
            <person name="Komaki H."/>
            <person name="Tamura T."/>
        </authorList>
    </citation>
    <scope>NUCLEOTIDE SEQUENCE [LARGE SCALE GENOMIC DNA]</scope>
    <source>
        <strain evidence="1 2">NBRC 13444</strain>
    </source>
</reference>
<comment type="caution">
    <text evidence="1">The sequence shown here is derived from an EMBL/GenBank/DDBJ whole genome shotgun (WGS) entry which is preliminary data.</text>
</comment>
<gene>
    <name evidence="1" type="ORF">OEIGOIKO_01916</name>
</gene>
<dbReference type="EMBL" id="BHZC01000001">
    <property type="protein sequence ID" value="GCD34191.1"/>
    <property type="molecule type" value="Genomic_DNA"/>
</dbReference>
<name>A0A7U9KUB8_9ACTN</name>
<dbReference type="AlphaFoldDB" id="A0A7U9KUB8"/>
<sequence>MLYFAFRGPTAAHLVSRKDTVAMPRARKALLTGLIGAFSVSAAIAGLTVAQAAPQSAASPTVASAADADMPPAVEDFAYPDADRILQDRKITLKRGDGHITLVDCAAPHDIMVKSRTGSGEFCFAVNGNKGYLALELDQAFGMWTEGHPVQAKVTSDGKETVINAPKNDYKPFGEAGNAGQSTVLVELRVTS</sequence>
<protein>
    <submittedName>
        <fullName evidence="1">Secreted protein</fullName>
    </submittedName>
</protein>
<evidence type="ECO:0000313" key="1">
    <source>
        <dbReference type="EMBL" id="GCD34191.1"/>
    </source>
</evidence>
<evidence type="ECO:0000313" key="2">
    <source>
        <dbReference type="Proteomes" id="UP000287830"/>
    </source>
</evidence>
<accession>A0A7U9KUB8</accession>
<proteinExistence type="predicted"/>
<organism evidence="1 2">
    <name type="scientific">Streptomyces chrestomyceticus JCM 4735</name>
    <dbReference type="NCBI Taxonomy" id="1306181"/>
    <lineage>
        <taxon>Bacteria</taxon>
        <taxon>Bacillati</taxon>
        <taxon>Actinomycetota</taxon>
        <taxon>Actinomycetes</taxon>
        <taxon>Kitasatosporales</taxon>
        <taxon>Streptomycetaceae</taxon>
        <taxon>Streptomyces</taxon>
    </lineage>
</organism>